<dbReference type="Pfam" id="PF00459">
    <property type="entry name" value="Inositol_P"/>
    <property type="match status" value="1"/>
</dbReference>
<gene>
    <name evidence="9" type="ordered locus">Psta_2828</name>
</gene>
<evidence type="ECO:0000313" key="9">
    <source>
        <dbReference type="EMBL" id="ADB17494.1"/>
    </source>
</evidence>
<evidence type="ECO:0000256" key="4">
    <source>
        <dbReference type="ARBA" id="ARBA00022723"/>
    </source>
</evidence>
<organism evidence="9 10">
    <name type="scientific">Pirellula staleyi (strain ATCC 27377 / DSM 6068 / ICPB 4128)</name>
    <name type="common">Pirella staleyi</name>
    <dbReference type="NCBI Taxonomy" id="530564"/>
    <lineage>
        <taxon>Bacteria</taxon>
        <taxon>Pseudomonadati</taxon>
        <taxon>Planctomycetota</taxon>
        <taxon>Planctomycetia</taxon>
        <taxon>Pirellulales</taxon>
        <taxon>Pirellulaceae</taxon>
        <taxon>Pirellula</taxon>
    </lineage>
</organism>
<dbReference type="Gene3D" id="3.30.540.10">
    <property type="entry name" value="Fructose-1,6-Bisphosphatase, subunit A, domain 1"/>
    <property type="match status" value="1"/>
</dbReference>
<dbReference type="EC" id="3.1.3.25" evidence="8"/>
<evidence type="ECO:0000256" key="8">
    <source>
        <dbReference type="RuleBase" id="RU364068"/>
    </source>
</evidence>
<dbReference type="GO" id="GO:0046872">
    <property type="term" value="F:metal ion binding"/>
    <property type="evidence" value="ECO:0007669"/>
    <property type="project" value="UniProtKB-KW"/>
</dbReference>
<dbReference type="HOGENOM" id="CLU_044118_0_4_0"/>
<proteinExistence type="inferred from homology"/>
<dbReference type="InterPro" id="IPR000760">
    <property type="entry name" value="Inositol_monophosphatase-like"/>
</dbReference>
<feature type="binding site" evidence="7">
    <location>
        <position position="216"/>
    </location>
    <ligand>
        <name>Mg(2+)</name>
        <dbReference type="ChEBI" id="CHEBI:18420"/>
        <label>1</label>
        <note>catalytic</note>
    </ligand>
</feature>
<evidence type="ECO:0000256" key="2">
    <source>
        <dbReference type="ARBA" id="ARBA00001946"/>
    </source>
</evidence>
<feature type="binding site" evidence="7">
    <location>
        <position position="89"/>
    </location>
    <ligand>
        <name>Mg(2+)</name>
        <dbReference type="ChEBI" id="CHEBI:18420"/>
        <label>1</label>
        <note>catalytic</note>
    </ligand>
</feature>
<dbReference type="InterPro" id="IPR020550">
    <property type="entry name" value="Inositol_monophosphatase_CS"/>
</dbReference>
<feature type="binding site" evidence="7">
    <location>
        <position position="92"/>
    </location>
    <ligand>
        <name>Mg(2+)</name>
        <dbReference type="ChEBI" id="CHEBI:18420"/>
        <label>1</label>
        <note>catalytic</note>
    </ligand>
</feature>
<dbReference type="SUPFAM" id="SSF56655">
    <property type="entry name" value="Carbohydrate phosphatase"/>
    <property type="match status" value="1"/>
</dbReference>
<comment type="similarity">
    <text evidence="3 8">Belongs to the inositol monophosphatase superfamily.</text>
</comment>
<dbReference type="EMBL" id="CP001848">
    <property type="protein sequence ID" value="ADB17494.1"/>
    <property type="molecule type" value="Genomic_DNA"/>
</dbReference>
<dbReference type="FunFam" id="3.40.190.80:FF:000020">
    <property type="entry name" value="Fructose-1,6-bisphosphatase/inositol-1-monophosphatase"/>
    <property type="match status" value="1"/>
</dbReference>
<dbReference type="PROSITE" id="PS00629">
    <property type="entry name" value="IMP_1"/>
    <property type="match status" value="1"/>
</dbReference>
<keyword evidence="10" id="KW-1185">Reference proteome</keyword>
<comment type="cofactor">
    <cofactor evidence="2 7 8">
        <name>Mg(2+)</name>
        <dbReference type="ChEBI" id="CHEBI:18420"/>
    </cofactor>
</comment>
<keyword evidence="4 7" id="KW-0479">Metal-binding</keyword>
<accession>D2R7R8</accession>
<evidence type="ECO:0000256" key="1">
    <source>
        <dbReference type="ARBA" id="ARBA00001033"/>
    </source>
</evidence>
<name>D2R7R8_PIRSD</name>
<comment type="catalytic activity">
    <reaction evidence="1 8">
        <text>a myo-inositol phosphate + H2O = myo-inositol + phosphate</text>
        <dbReference type="Rhea" id="RHEA:24056"/>
        <dbReference type="ChEBI" id="CHEBI:15377"/>
        <dbReference type="ChEBI" id="CHEBI:17268"/>
        <dbReference type="ChEBI" id="CHEBI:43474"/>
        <dbReference type="ChEBI" id="CHEBI:84139"/>
        <dbReference type="EC" id="3.1.3.25"/>
    </reaction>
</comment>
<reference evidence="9 10" key="1">
    <citation type="journal article" date="2009" name="Stand. Genomic Sci.">
        <title>Complete genome sequence of Pirellula staleyi type strain (ATCC 27377).</title>
        <authorList>
            <person name="Clum A."/>
            <person name="Tindall B.J."/>
            <person name="Sikorski J."/>
            <person name="Ivanova N."/>
            <person name="Mavrommatis K."/>
            <person name="Lucas S."/>
            <person name="Glavina del Rio T."/>
            <person name="Nolan M."/>
            <person name="Chen F."/>
            <person name="Tice H."/>
            <person name="Pitluck S."/>
            <person name="Cheng J.F."/>
            <person name="Chertkov O."/>
            <person name="Brettin T."/>
            <person name="Han C."/>
            <person name="Detter J.C."/>
            <person name="Kuske C."/>
            <person name="Bruce D."/>
            <person name="Goodwin L."/>
            <person name="Ovchinikova G."/>
            <person name="Pati A."/>
            <person name="Mikhailova N."/>
            <person name="Chen A."/>
            <person name="Palaniappan K."/>
            <person name="Land M."/>
            <person name="Hauser L."/>
            <person name="Chang Y.J."/>
            <person name="Jeffries C.D."/>
            <person name="Chain P."/>
            <person name="Rohde M."/>
            <person name="Goker M."/>
            <person name="Bristow J."/>
            <person name="Eisen J.A."/>
            <person name="Markowitz V."/>
            <person name="Hugenholtz P."/>
            <person name="Kyrpides N.C."/>
            <person name="Klenk H.P."/>
            <person name="Lapidus A."/>
        </authorList>
    </citation>
    <scope>NUCLEOTIDE SEQUENCE [LARGE SCALE GENOMIC DNA]</scope>
    <source>
        <strain evidence="10">ATCC 27377 / DSM 6068 / ICPB 4128</strain>
    </source>
</reference>
<feature type="binding site" evidence="7">
    <location>
        <position position="91"/>
    </location>
    <ligand>
        <name>Mg(2+)</name>
        <dbReference type="ChEBI" id="CHEBI:18420"/>
        <label>1</label>
        <note>catalytic</note>
    </ligand>
</feature>
<dbReference type="GO" id="GO:0006020">
    <property type="term" value="P:inositol metabolic process"/>
    <property type="evidence" value="ECO:0007669"/>
    <property type="project" value="TreeGrafter"/>
</dbReference>
<evidence type="ECO:0000256" key="3">
    <source>
        <dbReference type="ARBA" id="ARBA00009759"/>
    </source>
</evidence>
<dbReference type="STRING" id="530564.Psta_2828"/>
<dbReference type="GO" id="GO:0046854">
    <property type="term" value="P:phosphatidylinositol phosphate biosynthetic process"/>
    <property type="evidence" value="ECO:0007669"/>
    <property type="project" value="InterPro"/>
</dbReference>
<protein>
    <recommendedName>
        <fullName evidence="8">Inositol-1-monophosphatase</fullName>
        <ecNumber evidence="8">3.1.3.25</ecNumber>
    </recommendedName>
</protein>
<evidence type="ECO:0000256" key="6">
    <source>
        <dbReference type="ARBA" id="ARBA00022842"/>
    </source>
</evidence>
<dbReference type="PANTHER" id="PTHR20854:SF4">
    <property type="entry name" value="INOSITOL-1-MONOPHOSPHATASE-RELATED"/>
    <property type="match status" value="1"/>
</dbReference>
<dbReference type="PRINTS" id="PR00377">
    <property type="entry name" value="IMPHPHTASES"/>
</dbReference>
<keyword evidence="5 8" id="KW-0378">Hydrolase</keyword>
<dbReference type="OrthoDB" id="9772456at2"/>
<dbReference type="PANTHER" id="PTHR20854">
    <property type="entry name" value="INOSITOL MONOPHOSPHATASE"/>
    <property type="match status" value="1"/>
</dbReference>
<dbReference type="InterPro" id="IPR033942">
    <property type="entry name" value="IMPase"/>
</dbReference>
<dbReference type="PROSITE" id="PS00630">
    <property type="entry name" value="IMP_2"/>
    <property type="match status" value="1"/>
</dbReference>
<sequence length="266" mass="28567">MADFLTVCEAAARAGGRVLLDWQHRFTPKEKSPRDLVTQADLESQRAIRKVILTAFPDHDFLGEEDAGLAAEGDASARNPDSPFRWIVDPLDGTANYVHRLQTFAVSIALTFHGELIVGCVLDPVSNECYLAARGQGATLNGNRIESSICVDPGQAMVAVSFSPNVHRESIEISRFVETLDACQSVRRLGSAALNLAYVAAGRLDCYFTTSVNAWDVAAGFLLVEEAGGIICGLEGEKVSLDRPHFIASSTAELSAAMRGVLARAT</sequence>
<dbReference type="CDD" id="cd01639">
    <property type="entry name" value="IMPase"/>
    <property type="match status" value="1"/>
</dbReference>
<dbReference type="AlphaFoldDB" id="D2R7R8"/>
<dbReference type="GO" id="GO:0008934">
    <property type="term" value="F:inositol monophosphate 1-phosphatase activity"/>
    <property type="evidence" value="ECO:0007669"/>
    <property type="project" value="InterPro"/>
</dbReference>
<dbReference type="GO" id="GO:0007165">
    <property type="term" value="P:signal transduction"/>
    <property type="evidence" value="ECO:0007669"/>
    <property type="project" value="TreeGrafter"/>
</dbReference>
<keyword evidence="6 7" id="KW-0460">Magnesium</keyword>
<dbReference type="Proteomes" id="UP000001887">
    <property type="component" value="Chromosome"/>
</dbReference>
<dbReference type="InterPro" id="IPR020583">
    <property type="entry name" value="Inositol_monoP_metal-BS"/>
</dbReference>
<feature type="binding site" evidence="7">
    <location>
        <position position="64"/>
    </location>
    <ligand>
        <name>Mg(2+)</name>
        <dbReference type="ChEBI" id="CHEBI:18420"/>
        <label>1</label>
        <note>catalytic</note>
    </ligand>
</feature>
<dbReference type="KEGG" id="psl:Psta_2828"/>
<evidence type="ECO:0000256" key="5">
    <source>
        <dbReference type="ARBA" id="ARBA00022801"/>
    </source>
</evidence>
<dbReference type="eggNOG" id="COG0483">
    <property type="taxonomic scope" value="Bacteria"/>
</dbReference>
<dbReference type="FunFam" id="3.30.540.10:FF:000003">
    <property type="entry name" value="Inositol-1-monophosphatase"/>
    <property type="match status" value="1"/>
</dbReference>
<evidence type="ECO:0000313" key="10">
    <source>
        <dbReference type="Proteomes" id="UP000001887"/>
    </source>
</evidence>
<evidence type="ECO:0000256" key="7">
    <source>
        <dbReference type="PIRSR" id="PIRSR600760-2"/>
    </source>
</evidence>
<dbReference type="Gene3D" id="3.40.190.80">
    <property type="match status" value="1"/>
</dbReference>